<dbReference type="PANTHER" id="PTHR42912">
    <property type="entry name" value="METHYLTRANSFERASE"/>
    <property type="match status" value="1"/>
</dbReference>
<dbReference type="InterPro" id="IPR029063">
    <property type="entry name" value="SAM-dependent_MTases_sf"/>
</dbReference>
<feature type="domain" description="Methyltransferase type 11" evidence="1">
    <location>
        <begin position="2"/>
        <end position="72"/>
    </location>
</feature>
<dbReference type="Gene3D" id="3.40.50.150">
    <property type="entry name" value="Vaccinia Virus protein VP39"/>
    <property type="match status" value="1"/>
</dbReference>
<keyword evidence="3" id="KW-1185">Reference proteome</keyword>
<sequence length="195" mass="20926">MHGFDLSPGMLARARRNVPGATFARARYTALPLADGSADHMVCTLALSHAEHVGPFFAEAARVLRPGGHLLIADTRGHFLGSPLYPIVKHDRRGGYGYVRNWCHPTGDYVRASIEHGFAIRACEEPQRPRPTVLPGETPEDPGVPPDVWLLHPWVPAAANAARDGHPALIVWDLELTGATRSPGADGRGTAAATV</sequence>
<name>A0ABQ3Y3V7_9ACTN</name>
<dbReference type="RefSeq" id="WP_203763452.1">
    <property type="nucleotide sequence ID" value="NZ_BAAABO010000012.1"/>
</dbReference>
<dbReference type="PANTHER" id="PTHR42912:SF93">
    <property type="entry name" value="N6-ADENOSINE-METHYLTRANSFERASE TMT1A"/>
    <property type="match status" value="1"/>
</dbReference>
<dbReference type="CDD" id="cd02440">
    <property type="entry name" value="AdoMet_MTases"/>
    <property type="match status" value="1"/>
</dbReference>
<protein>
    <recommendedName>
        <fullName evidence="1">Methyltransferase type 11 domain-containing protein</fullName>
    </recommendedName>
</protein>
<dbReference type="SUPFAM" id="SSF53335">
    <property type="entry name" value="S-adenosyl-L-methionine-dependent methyltransferases"/>
    <property type="match status" value="1"/>
</dbReference>
<dbReference type="EMBL" id="BOMI01000064">
    <property type="protein sequence ID" value="GID74682.1"/>
    <property type="molecule type" value="Genomic_DNA"/>
</dbReference>
<reference evidence="2 3" key="1">
    <citation type="submission" date="2021-01" db="EMBL/GenBank/DDBJ databases">
        <title>Whole genome shotgun sequence of Actinoplanes deccanensis NBRC 13994.</title>
        <authorList>
            <person name="Komaki H."/>
            <person name="Tamura T."/>
        </authorList>
    </citation>
    <scope>NUCLEOTIDE SEQUENCE [LARGE SCALE GENOMIC DNA]</scope>
    <source>
        <strain evidence="2 3">NBRC 13994</strain>
    </source>
</reference>
<organism evidence="2 3">
    <name type="scientific">Paractinoplanes deccanensis</name>
    <dbReference type="NCBI Taxonomy" id="113561"/>
    <lineage>
        <taxon>Bacteria</taxon>
        <taxon>Bacillati</taxon>
        <taxon>Actinomycetota</taxon>
        <taxon>Actinomycetes</taxon>
        <taxon>Micromonosporales</taxon>
        <taxon>Micromonosporaceae</taxon>
        <taxon>Paractinoplanes</taxon>
    </lineage>
</organism>
<dbReference type="InterPro" id="IPR050508">
    <property type="entry name" value="Methyltransf_Superfamily"/>
</dbReference>
<evidence type="ECO:0000313" key="2">
    <source>
        <dbReference type="EMBL" id="GID74682.1"/>
    </source>
</evidence>
<proteinExistence type="predicted"/>
<gene>
    <name evidence="2" type="ORF">Ade02nite_33230</name>
</gene>
<evidence type="ECO:0000313" key="3">
    <source>
        <dbReference type="Proteomes" id="UP000609879"/>
    </source>
</evidence>
<evidence type="ECO:0000259" key="1">
    <source>
        <dbReference type="Pfam" id="PF08241"/>
    </source>
</evidence>
<comment type="caution">
    <text evidence="2">The sequence shown here is derived from an EMBL/GenBank/DDBJ whole genome shotgun (WGS) entry which is preliminary data.</text>
</comment>
<dbReference type="Proteomes" id="UP000609879">
    <property type="component" value="Unassembled WGS sequence"/>
</dbReference>
<dbReference type="InterPro" id="IPR013216">
    <property type="entry name" value="Methyltransf_11"/>
</dbReference>
<accession>A0ABQ3Y3V7</accession>
<dbReference type="Pfam" id="PF08241">
    <property type="entry name" value="Methyltransf_11"/>
    <property type="match status" value="1"/>
</dbReference>